<reference evidence="4" key="1">
    <citation type="journal article" date="2019" name="Int. J. Syst. Evol. Microbiol.">
        <title>The Global Catalogue of Microorganisms (GCM) 10K type strain sequencing project: providing services to taxonomists for standard genome sequencing and annotation.</title>
        <authorList>
            <consortium name="The Broad Institute Genomics Platform"/>
            <consortium name="The Broad Institute Genome Sequencing Center for Infectious Disease"/>
            <person name="Wu L."/>
            <person name="Ma J."/>
        </authorList>
    </citation>
    <scope>NUCLEOTIDE SEQUENCE [LARGE SCALE GENOMIC DNA]</scope>
    <source>
        <strain evidence="4">KCTC 42866</strain>
    </source>
</reference>
<evidence type="ECO:0000259" key="2">
    <source>
        <dbReference type="PROSITE" id="PS01124"/>
    </source>
</evidence>
<accession>A0ABW5MIV8</accession>
<evidence type="ECO:0000313" key="3">
    <source>
        <dbReference type="EMBL" id="MFD2583150.1"/>
    </source>
</evidence>
<comment type="caution">
    <text evidence="3">The sequence shown here is derived from an EMBL/GenBank/DDBJ whole genome shotgun (WGS) entry which is preliminary data.</text>
</comment>
<dbReference type="RefSeq" id="WP_379078940.1">
    <property type="nucleotide sequence ID" value="NZ_JBHULL010000009.1"/>
</dbReference>
<dbReference type="PANTHER" id="PTHR43280">
    <property type="entry name" value="ARAC-FAMILY TRANSCRIPTIONAL REGULATOR"/>
    <property type="match status" value="1"/>
</dbReference>
<dbReference type="Pfam" id="PF12833">
    <property type="entry name" value="HTH_18"/>
    <property type="match status" value="1"/>
</dbReference>
<gene>
    <name evidence="3" type="ORF">ACFSR6_11685</name>
</gene>
<dbReference type="Pfam" id="PF20240">
    <property type="entry name" value="DUF6597"/>
    <property type="match status" value="1"/>
</dbReference>
<dbReference type="Gene3D" id="1.10.10.60">
    <property type="entry name" value="Homeodomain-like"/>
    <property type="match status" value="1"/>
</dbReference>
<feature type="domain" description="HTH araC/xylS-type" evidence="2">
    <location>
        <begin position="166"/>
        <end position="266"/>
    </location>
</feature>
<proteinExistence type="predicted"/>
<keyword evidence="4" id="KW-1185">Reference proteome</keyword>
<dbReference type="PROSITE" id="PS01124">
    <property type="entry name" value="HTH_ARAC_FAMILY_2"/>
    <property type="match status" value="1"/>
</dbReference>
<dbReference type="EMBL" id="JBHULL010000009">
    <property type="protein sequence ID" value="MFD2583150.1"/>
    <property type="molecule type" value="Genomic_DNA"/>
</dbReference>
<dbReference type="InterPro" id="IPR046532">
    <property type="entry name" value="DUF6597"/>
</dbReference>
<protein>
    <submittedName>
        <fullName evidence="3">Helix-turn-helix domain-containing protein</fullName>
    </submittedName>
</protein>
<evidence type="ECO:0000313" key="4">
    <source>
        <dbReference type="Proteomes" id="UP001597461"/>
    </source>
</evidence>
<name>A0ABW5MIV8_9SPHI</name>
<dbReference type="Proteomes" id="UP001597461">
    <property type="component" value="Unassembled WGS sequence"/>
</dbReference>
<dbReference type="SMART" id="SM00342">
    <property type="entry name" value="HTH_ARAC"/>
    <property type="match status" value="1"/>
</dbReference>
<dbReference type="PANTHER" id="PTHR43280:SF2">
    <property type="entry name" value="HTH-TYPE TRANSCRIPTIONAL REGULATOR EXSA"/>
    <property type="match status" value="1"/>
</dbReference>
<evidence type="ECO:0000256" key="1">
    <source>
        <dbReference type="ARBA" id="ARBA00023125"/>
    </source>
</evidence>
<dbReference type="InterPro" id="IPR018060">
    <property type="entry name" value="HTH_AraC"/>
</dbReference>
<organism evidence="3 4">
    <name type="scientific">Pedobacter vanadiisoli</name>
    <dbReference type="NCBI Taxonomy" id="1761975"/>
    <lineage>
        <taxon>Bacteria</taxon>
        <taxon>Pseudomonadati</taxon>
        <taxon>Bacteroidota</taxon>
        <taxon>Sphingobacteriia</taxon>
        <taxon>Sphingobacteriales</taxon>
        <taxon>Sphingobacteriaceae</taxon>
        <taxon>Pedobacter</taxon>
    </lineage>
</organism>
<keyword evidence="1" id="KW-0238">DNA-binding</keyword>
<sequence>MAPNIQTLYPYSGALAQYVYCYYFFEGTDGDFKNMHYSFPHTYNAITIYSNGSYQIEEEKIIINGNDNGSPFVILQGKRTKPLLVDLNGKFARITIIFKPLGLNQFVNKPLSKLMGTAPRVFSEWQGKFYRQMLRNLFIEIPISQRIAYLEQFLLSILNPISLTEIEISLIYLSDFNNERSISQIAALVSKPLRSFNRHFKSHIGVSPACYRQIARFRHSLENKLFDEQFQKLTTIAYNSNFYDQAYFNKLYKQLSGSNPKKFFQSVRQIGDTHLVFKYI</sequence>